<dbReference type="AlphaFoldDB" id="A0A8B8QDU0"/>
<sequence>MGQVREENQRLKSMLSQIVKAYQCLQHQFFELVQQEKKVEMGPSRSKLSLPCNQETKEEAELLSLTLGLSSSRLKTDGERINISSMRRESTKNGNSDSKQELSLDSCNGKFMSCDHESSKDPKEGELSRTWPSRKLLRTLKSDGEQVLEQTRLKKARVCVRVRSDAPTMEDGCQWRKYGQKISKANPCPRAYYRCTVLPSCPVRKQVQRCIEDMSVLITTYEGNHNHPLPISAPVMASTTSAATSIIQSSSSTSQQQQQQQQHGLRFSASCGPASTTSTGGMYGLDYTGDRNPKLPRIYFSSSSQISTCNSHPTITLDLTSSPDFSDLDGYRYSPCFPSLLTAPSTYLSFCSPPPSSPSSSHLDTTTHKPSSGIGPRVLNHGMPPQHQFYQPHLWPVTKSQASHPQSLPDKSGAEATKAISLNLSFQSVLAAAMTSFASGRETDCLGDKGKEGGFGRDLKLGDDPATPIKLLQPSPQADGTARVSSNYMDKPTAFSSREGPKSSIWFPHSSVALSTSKKSARASMSPAETKDHLIKFLGNSDM</sequence>
<reference evidence="9" key="1">
    <citation type="submission" date="2025-08" db="UniProtKB">
        <authorList>
            <consortium name="RefSeq"/>
        </authorList>
    </citation>
    <scope>IDENTIFICATION</scope>
    <source>
        <tissue evidence="9">Leaf</tissue>
    </source>
</reference>
<evidence type="ECO:0000256" key="3">
    <source>
        <dbReference type="ARBA" id="ARBA00023125"/>
    </source>
</evidence>
<keyword evidence="3" id="KW-0238">DNA-binding</keyword>
<evidence type="ECO:0000313" key="9">
    <source>
        <dbReference type="RefSeq" id="XP_030544347.2"/>
    </source>
</evidence>
<dbReference type="PANTHER" id="PTHR31429">
    <property type="entry name" value="WRKY TRANSCRIPTION FACTOR 36-RELATED"/>
    <property type="match status" value="1"/>
</dbReference>
<dbReference type="Proteomes" id="UP000827889">
    <property type="component" value="Chromosome 5"/>
</dbReference>
<dbReference type="RefSeq" id="XP_030544347.2">
    <property type="nucleotide sequence ID" value="XM_030688487.2"/>
</dbReference>
<dbReference type="PANTHER" id="PTHR31429:SF86">
    <property type="entry name" value="WRKY TRANSCRIPTION FACTOR 61-RELATED"/>
    <property type="match status" value="1"/>
</dbReference>
<dbReference type="KEGG" id="rarg:115750868"/>
<gene>
    <name evidence="9" type="primary">LOC115750868</name>
</gene>
<feature type="region of interest" description="Disordered" evidence="6">
    <location>
        <begin position="81"/>
        <end position="102"/>
    </location>
</feature>
<organism evidence="8 9">
    <name type="scientific">Rhodamnia argentea</name>
    <dbReference type="NCBI Taxonomy" id="178133"/>
    <lineage>
        <taxon>Eukaryota</taxon>
        <taxon>Viridiplantae</taxon>
        <taxon>Streptophyta</taxon>
        <taxon>Embryophyta</taxon>
        <taxon>Tracheophyta</taxon>
        <taxon>Spermatophyta</taxon>
        <taxon>Magnoliopsida</taxon>
        <taxon>eudicotyledons</taxon>
        <taxon>Gunneridae</taxon>
        <taxon>Pentapetalae</taxon>
        <taxon>rosids</taxon>
        <taxon>malvids</taxon>
        <taxon>Myrtales</taxon>
        <taxon>Myrtaceae</taxon>
        <taxon>Myrtoideae</taxon>
        <taxon>Myrteae</taxon>
        <taxon>Australasian group</taxon>
        <taxon>Rhodamnia</taxon>
    </lineage>
</organism>
<dbReference type="GeneID" id="115750868"/>
<keyword evidence="2" id="KW-0805">Transcription regulation</keyword>
<dbReference type="GO" id="GO:0003700">
    <property type="term" value="F:DNA-binding transcription factor activity"/>
    <property type="evidence" value="ECO:0007669"/>
    <property type="project" value="InterPro"/>
</dbReference>
<keyword evidence="5" id="KW-0539">Nucleus</keyword>
<dbReference type="PROSITE" id="PS50811">
    <property type="entry name" value="WRKY"/>
    <property type="match status" value="1"/>
</dbReference>
<feature type="region of interest" description="Disordered" evidence="6">
    <location>
        <begin position="358"/>
        <end position="390"/>
    </location>
</feature>
<dbReference type="Gene3D" id="2.20.25.80">
    <property type="entry name" value="WRKY domain"/>
    <property type="match status" value="1"/>
</dbReference>
<accession>A0A8B8QDU0</accession>
<dbReference type="SUPFAM" id="SSF118290">
    <property type="entry name" value="WRKY DNA-binding domain"/>
    <property type="match status" value="1"/>
</dbReference>
<feature type="domain" description="WRKY" evidence="7">
    <location>
        <begin position="164"/>
        <end position="230"/>
    </location>
</feature>
<comment type="subcellular location">
    <subcellularLocation>
        <location evidence="1">Nucleus</location>
    </subcellularLocation>
</comment>
<feature type="region of interest" description="Disordered" evidence="6">
    <location>
        <begin position="244"/>
        <end position="273"/>
    </location>
</feature>
<evidence type="ECO:0000256" key="6">
    <source>
        <dbReference type="SAM" id="MobiDB-lite"/>
    </source>
</evidence>
<evidence type="ECO:0000256" key="4">
    <source>
        <dbReference type="ARBA" id="ARBA00023163"/>
    </source>
</evidence>
<evidence type="ECO:0000256" key="2">
    <source>
        <dbReference type="ARBA" id="ARBA00023015"/>
    </source>
</evidence>
<dbReference type="InterPro" id="IPR003657">
    <property type="entry name" value="WRKY_dom"/>
</dbReference>
<dbReference type="Pfam" id="PF03106">
    <property type="entry name" value="WRKY"/>
    <property type="match status" value="1"/>
</dbReference>
<dbReference type="InterPro" id="IPR036576">
    <property type="entry name" value="WRKY_dom_sf"/>
</dbReference>
<evidence type="ECO:0000256" key="5">
    <source>
        <dbReference type="ARBA" id="ARBA00023242"/>
    </source>
</evidence>
<dbReference type="InterPro" id="IPR044810">
    <property type="entry name" value="WRKY_plant"/>
</dbReference>
<dbReference type="GO" id="GO:0005634">
    <property type="term" value="C:nucleus"/>
    <property type="evidence" value="ECO:0007669"/>
    <property type="project" value="UniProtKB-SubCell"/>
</dbReference>
<protein>
    <submittedName>
        <fullName evidence="9">WRKY transcription factor 72A</fullName>
    </submittedName>
</protein>
<keyword evidence="8" id="KW-1185">Reference proteome</keyword>
<evidence type="ECO:0000256" key="1">
    <source>
        <dbReference type="ARBA" id="ARBA00004123"/>
    </source>
</evidence>
<feature type="compositionally biased region" description="Polar residues" evidence="6">
    <location>
        <begin position="92"/>
        <end position="102"/>
    </location>
</feature>
<keyword evidence="4" id="KW-0804">Transcription</keyword>
<proteinExistence type="predicted"/>
<feature type="compositionally biased region" description="Low complexity" evidence="6">
    <location>
        <begin position="244"/>
        <end position="262"/>
    </location>
</feature>
<feature type="compositionally biased region" description="Basic and acidic residues" evidence="6">
    <location>
        <begin position="81"/>
        <end position="91"/>
    </location>
</feature>
<evidence type="ECO:0000313" key="8">
    <source>
        <dbReference type="Proteomes" id="UP000827889"/>
    </source>
</evidence>
<name>A0A8B8QDU0_9MYRT</name>
<evidence type="ECO:0000259" key="7">
    <source>
        <dbReference type="PROSITE" id="PS50811"/>
    </source>
</evidence>
<dbReference type="GO" id="GO:0043565">
    <property type="term" value="F:sequence-specific DNA binding"/>
    <property type="evidence" value="ECO:0007669"/>
    <property type="project" value="InterPro"/>
</dbReference>
<dbReference type="SMART" id="SM00774">
    <property type="entry name" value="WRKY"/>
    <property type="match status" value="1"/>
</dbReference>